<dbReference type="InterPro" id="IPR000683">
    <property type="entry name" value="Gfo/Idh/MocA-like_OxRdtase_N"/>
</dbReference>
<feature type="domain" description="GFO/IDH/MocA-like oxidoreductase" evidence="5">
    <location>
        <begin position="145"/>
        <end position="233"/>
    </location>
</feature>
<gene>
    <name evidence="6" type="ORF">Raf01_82780</name>
</gene>
<dbReference type="InterPro" id="IPR036291">
    <property type="entry name" value="NAD(P)-bd_dom_sf"/>
</dbReference>
<evidence type="ECO:0000259" key="5">
    <source>
        <dbReference type="Pfam" id="PF22725"/>
    </source>
</evidence>
<sequence length="384" mass="40259">MTEISRTLGGDRQAAPAIRWGVIGTANIAAKAFLPALAAAGGRAVVAGSRSADRAAEWAKSNGVERGGSYTDVVTAGDVDAVYVALPNDQHATWAAAACAAGKAVLCEKPLTLDEVGAADLVATTGPDALLWESFVFPFHPQTALLRELIGGGRIGTPREICSEFHFTVESPDNIRLRPEHGGGALYDVGCYPVRLARLLYDAEPRAAVGAMGYGTAEVDLDVAAVVDFSGGAQPEPGFGGGEHPHRVSGGAQPEPGFGGGGRGDSERRLVLSAGMRRPFSTFTRIVGTEAELRVTNPFHPEPTDTVQLWVRGRCEQTWGAAEGTAFQHAIEHIHGVLRGEHRPRHRAADDSVPQARALDLIRAATADAAAAQATRAQTATGQR</sequence>
<comment type="caution">
    <text evidence="6">The sequence shown here is derived from an EMBL/GenBank/DDBJ whole genome shotgun (WGS) entry which is preliminary data.</text>
</comment>
<proteinExistence type="inferred from homology"/>
<dbReference type="PANTHER" id="PTHR22604">
    <property type="entry name" value="OXIDOREDUCTASES"/>
    <property type="match status" value="1"/>
</dbReference>
<dbReference type="GO" id="GO:0016491">
    <property type="term" value="F:oxidoreductase activity"/>
    <property type="evidence" value="ECO:0007669"/>
    <property type="project" value="UniProtKB-KW"/>
</dbReference>
<evidence type="ECO:0000256" key="1">
    <source>
        <dbReference type="ARBA" id="ARBA00010928"/>
    </source>
</evidence>
<dbReference type="Gene3D" id="3.30.360.10">
    <property type="entry name" value="Dihydrodipicolinate Reductase, domain 2"/>
    <property type="match status" value="1"/>
</dbReference>
<keyword evidence="7" id="KW-1185">Reference proteome</keyword>
<dbReference type="Proteomes" id="UP000642748">
    <property type="component" value="Unassembled WGS sequence"/>
</dbReference>
<comment type="similarity">
    <text evidence="1">Belongs to the Gfo/Idh/MocA family.</text>
</comment>
<evidence type="ECO:0000259" key="4">
    <source>
        <dbReference type="Pfam" id="PF01408"/>
    </source>
</evidence>
<dbReference type="InterPro" id="IPR055170">
    <property type="entry name" value="GFO_IDH_MocA-like_dom"/>
</dbReference>
<keyword evidence="2" id="KW-0560">Oxidoreductase</keyword>
<evidence type="ECO:0008006" key="8">
    <source>
        <dbReference type="Google" id="ProtNLM"/>
    </source>
</evidence>
<evidence type="ECO:0000313" key="6">
    <source>
        <dbReference type="EMBL" id="GIH20106.1"/>
    </source>
</evidence>
<name>A0A8J3R4X6_9ACTN</name>
<dbReference type="SUPFAM" id="SSF51735">
    <property type="entry name" value="NAD(P)-binding Rossmann-fold domains"/>
    <property type="match status" value="1"/>
</dbReference>
<evidence type="ECO:0000256" key="2">
    <source>
        <dbReference type="ARBA" id="ARBA00023002"/>
    </source>
</evidence>
<organism evidence="6 7">
    <name type="scientific">Rugosimonospora africana</name>
    <dbReference type="NCBI Taxonomy" id="556532"/>
    <lineage>
        <taxon>Bacteria</taxon>
        <taxon>Bacillati</taxon>
        <taxon>Actinomycetota</taxon>
        <taxon>Actinomycetes</taxon>
        <taxon>Micromonosporales</taxon>
        <taxon>Micromonosporaceae</taxon>
        <taxon>Rugosimonospora</taxon>
    </lineage>
</organism>
<dbReference type="GO" id="GO:0000166">
    <property type="term" value="F:nucleotide binding"/>
    <property type="evidence" value="ECO:0007669"/>
    <property type="project" value="InterPro"/>
</dbReference>
<dbReference type="RefSeq" id="WP_203923544.1">
    <property type="nucleotide sequence ID" value="NZ_BONZ01000089.1"/>
</dbReference>
<dbReference type="SUPFAM" id="SSF55347">
    <property type="entry name" value="Glyceraldehyde-3-phosphate dehydrogenase-like, C-terminal domain"/>
    <property type="match status" value="1"/>
</dbReference>
<dbReference type="Gene3D" id="3.40.50.720">
    <property type="entry name" value="NAD(P)-binding Rossmann-like Domain"/>
    <property type="match status" value="1"/>
</dbReference>
<dbReference type="AlphaFoldDB" id="A0A8J3R4X6"/>
<reference evidence="6" key="1">
    <citation type="submission" date="2021-01" db="EMBL/GenBank/DDBJ databases">
        <title>Whole genome shotgun sequence of Rugosimonospora africana NBRC 104875.</title>
        <authorList>
            <person name="Komaki H."/>
            <person name="Tamura T."/>
        </authorList>
    </citation>
    <scope>NUCLEOTIDE SEQUENCE</scope>
    <source>
        <strain evidence="6">NBRC 104875</strain>
    </source>
</reference>
<dbReference type="EMBL" id="BONZ01000089">
    <property type="protein sequence ID" value="GIH20106.1"/>
    <property type="molecule type" value="Genomic_DNA"/>
</dbReference>
<dbReference type="Pfam" id="PF01408">
    <property type="entry name" value="GFO_IDH_MocA"/>
    <property type="match status" value="1"/>
</dbReference>
<evidence type="ECO:0000313" key="7">
    <source>
        <dbReference type="Proteomes" id="UP000642748"/>
    </source>
</evidence>
<dbReference type="Pfam" id="PF22725">
    <property type="entry name" value="GFO_IDH_MocA_C3"/>
    <property type="match status" value="1"/>
</dbReference>
<feature type="region of interest" description="Disordered" evidence="3">
    <location>
        <begin position="232"/>
        <end position="267"/>
    </location>
</feature>
<feature type="domain" description="Gfo/Idh/MocA-like oxidoreductase N-terminal" evidence="4">
    <location>
        <begin position="18"/>
        <end position="121"/>
    </location>
</feature>
<dbReference type="InterPro" id="IPR050984">
    <property type="entry name" value="Gfo/Idh/MocA_domain"/>
</dbReference>
<accession>A0A8J3R4X6</accession>
<evidence type="ECO:0000256" key="3">
    <source>
        <dbReference type="SAM" id="MobiDB-lite"/>
    </source>
</evidence>
<protein>
    <recommendedName>
        <fullName evidence="8">Dehydrogenase</fullName>
    </recommendedName>
</protein>
<dbReference type="PANTHER" id="PTHR22604:SF105">
    <property type="entry name" value="TRANS-1,2-DIHYDROBENZENE-1,2-DIOL DEHYDROGENASE"/>
    <property type="match status" value="1"/>
</dbReference>